<evidence type="ECO:0000313" key="1">
    <source>
        <dbReference type="EMBL" id="MCQ0970122.1"/>
    </source>
</evidence>
<dbReference type="EMBL" id="JAKZEU010000002">
    <property type="protein sequence ID" value="MCQ0970122.1"/>
    <property type="molecule type" value="Genomic_DNA"/>
</dbReference>
<keyword evidence="2" id="KW-1185">Reference proteome</keyword>
<dbReference type="RefSeq" id="WP_255329115.1">
    <property type="nucleotide sequence ID" value="NZ_JAKZEU010000002.1"/>
</dbReference>
<name>A0ABT1MPB2_9RHOB</name>
<protein>
    <submittedName>
        <fullName evidence="1">Uncharacterized protein</fullName>
    </submittedName>
</protein>
<dbReference type="Proteomes" id="UP001203945">
    <property type="component" value="Unassembled WGS sequence"/>
</dbReference>
<proteinExistence type="predicted"/>
<gene>
    <name evidence="1" type="ORF">MLD63_06745</name>
</gene>
<organism evidence="1 2">
    <name type="scientific">Paracoccus albicereus</name>
    <dbReference type="NCBI Taxonomy" id="2922394"/>
    <lineage>
        <taxon>Bacteria</taxon>
        <taxon>Pseudomonadati</taxon>
        <taxon>Pseudomonadota</taxon>
        <taxon>Alphaproteobacteria</taxon>
        <taxon>Rhodobacterales</taxon>
        <taxon>Paracoccaceae</taxon>
        <taxon>Paracoccus</taxon>
    </lineage>
</organism>
<reference evidence="1 2" key="1">
    <citation type="submission" date="2022-03" db="EMBL/GenBank/DDBJ databases">
        <authorList>
            <person name="He Y."/>
        </authorList>
    </citation>
    <scope>NUCLEOTIDE SEQUENCE [LARGE SCALE GENOMIC DNA]</scope>
    <source>
        <strain evidence="1 2">TK19116</strain>
    </source>
</reference>
<comment type="caution">
    <text evidence="1">The sequence shown here is derived from an EMBL/GenBank/DDBJ whole genome shotgun (WGS) entry which is preliminary data.</text>
</comment>
<evidence type="ECO:0000313" key="2">
    <source>
        <dbReference type="Proteomes" id="UP001203945"/>
    </source>
</evidence>
<accession>A0ABT1MPB2</accession>
<sequence>MRLSRASGGRLIRSIVEDLTRTPIIRMTHKTAAGVPIEITITAQPGITHAALLCRVGDDDHMYLRVSQPAAITRQVTGFRTGNEALQLLTLLEDLRIDPT</sequence>